<dbReference type="GeneID" id="115928202"/>
<reference evidence="2" key="2">
    <citation type="submission" date="2021-01" db="UniProtKB">
        <authorList>
            <consortium name="EnsemblMetazoa"/>
        </authorList>
    </citation>
    <scope>IDENTIFICATION</scope>
</reference>
<reference evidence="3" key="1">
    <citation type="submission" date="2015-02" db="EMBL/GenBank/DDBJ databases">
        <title>Genome sequencing for Strongylocentrotus purpuratus.</title>
        <authorList>
            <person name="Murali S."/>
            <person name="Liu Y."/>
            <person name="Vee V."/>
            <person name="English A."/>
            <person name="Wang M."/>
            <person name="Skinner E."/>
            <person name="Han Y."/>
            <person name="Muzny D.M."/>
            <person name="Worley K.C."/>
            <person name="Gibbs R.A."/>
        </authorList>
    </citation>
    <scope>NUCLEOTIDE SEQUENCE</scope>
</reference>
<evidence type="ECO:0000313" key="2">
    <source>
        <dbReference type="EnsemblMetazoa" id="XP_030851014"/>
    </source>
</evidence>
<dbReference type="EnsemblMetazoa" id="XM_030995154">
    <property type="protein sequence ID" value="XP_030851014"/>
    <property type="gene ID" value="LOC115928202"/>
</dbReference>
<dbReference type="AlphaFoldDB" id="A0A7M7PI27"/>
<evidence type="ECO:0000256" key="1">
    <source>
        <dbReference type="SAM" id="MobiDB-lite"/>
    </source>
</evidence>
<feature type="compositionally biased region" description="Basic and acidic residues" evidence="1">
    <location>
        <begin position="1"/>
        <end position="11"/>
    </location>
</feature>
<organism evidence="2 3">
    <name type="scientific">Strongylocentrotus purpuratus</name>
    <name type="common">Purple sea urchin</name>
    <dbReference type="NCBI Taxonomy" id="7668"/>
    <lineage>
        <taxon>Eukaryota</taxon>
        <taxon>Metazoa</taxon>
        <taxon>Echinodermata</taxon>
        <taxon>Eleutherozoa</taxon>
        <taxon>Echinozoa</taxon>
        <taxon>Echinoidea</taxon>
        <taxon>Euechinoidea</taxon>
        <taxon>Echinacea</taxon>
        <taxon>Camarodonta</taxon>
        <taxon>Echinidea</taxon>
        <taxon>Strongylocentrotidae</taxon>
        <taxon>Strongylocentrotus</taxon>
    </lineage>
</organism>
<dbReference type="KEGG" id="spu:115928202"/>
<accession>A0A7M7PI27</accession>
<feature type="compositionally biased region" description="Polar residues" evidence="1">
    <location>
        <begin position="60"/>
        <end position="73"/>
    </location>
</feature>
<sequence>MMLCRSERDVFPQRFSKSSSDSGSDADLESVRTQENNMYIHGGTTKAVAAELPMPKLNAKSKSTSHFSVPTHNSSKGSGFGKQFSSAGTVYAAEAGGRAAAADAVGTKTAFVQIGSGR</sequence>
<protein>
    <submittedName>
        <fullName evidence="2">Uncharacterized protein</fullName>
    </submittedName>
</protein>
<feature type="region of interest" description="Disordered" evidence="1">
    <location>
        <begin position="60"/>
        <end position="80"/>
    </location>
</feature>
<evidence type="ECO:0000313" key="3">
    <source>
        <dbReference type="Proteomes" id="UP000007110"/>
    </source>
</evidence>
<dbReference type="RefSeq" id="XP_030851014.1">
    <property type="nucleotide sequence ID" value="XM_030995154.1"/>
</dbReference>
<feature type="region of interest" description="Disordered" evidence="1">
    <location>
        <begin position="1"/>
        <end position="29"/>
    </location>
</feature>
<dbReference type="Proteomes" id="UP000007110">
    <property type="component" value="Unassembled WGS sequence"/>
</dbReference>
<name>A0A7M7PI27_STRPU</name>
<dbReference type="InParanoid" id="A0A7M7PI27"/>
<feature type="compositionally biased region" description="Low complexity" evidence="1">
    <location>
        <begin position="16"/>
        <end position="25"/>
    </location>
</feature>
<proteinExistence type="predicted"/>
<keyword evidence="3" id="KW-1185">Reference proteome</keyword>